<keyword evidence="2" id="KW-1133">Transmembrane helix</keyword>
<feature type="transmembrane region" description="Helical" evidence="2">
    <location>
        <begin position="79"/>
        <end position="99"/>
    </location>
</feature>
<proteinExistence type="inferred from homology"/>
<feature type="domain" description="Polysaccharide biosynthesis protein CapD-like" evidence="3">
    <location>
        <begin position="279"/>
        <end position="572"/>
    </location>
</feature>
<dbReference type="SUPFAM" id="SSF51735">
    <property type="entry name" value="NAD(P)-binding Rossmann-fold domains"/>
    <property type="match status" value="1"/>
</dbReference>
<evidence type="ECO:0000313" key="4">
    <source>
        <dbReference type="EMBL" id="USD20211.1"/>
    </source>
</evidence>
<dbReference type="RefSeq" id="WP_252082367.1">
    <property type="nucleotide sequence ID" value="NZ_CP092418.1"/>
</dbReference>
<keyword evidence="5" id="KW-1185">Reference proteome</keyword>
<dbReference type="InterPro" id="IPR036291">
    <property type="entry name" value="NAD(P)-bd_dom_sf"/>
</dbReference>
<comment type="similarity">
    <text evidence="1">Belongs to the polysaccharide synthase family.</text>
</comment>
<dbReference type="EMBL" id="CP092418">
    <property type="protein sequence ID" value="USD20211.1"/>
    <property type="molecule type" value="Genomic_DNA"/>
</dbReference>
<dbReference type="Pfam" id="PF13727">
    <property type="entry name" value="CoA_binding_3"/>
    <property type="match status" value="1"/>
</dbReference>
<organism evidence="4 5">
    <name type="scientific">Microbulbifer variabilis</name>
    <dbReference type="NCBI Taxonomy" id="266805"/>
    <lineage>
        <taxon>Bacteria</taxon>
        <taxon>Pseudomonadati</taxon>
        <taxon>Pseudomonadota</taxon>
        <taxon>Gammaproteobacteria</taxon>
        <taxon>Cellvibrionales</taxon>
        <taxon>Microbulbiferaceae</taxon>
        <taxon>Microbulbifer</taxon>
    </lineage>
</organism>
<dbReference type="SUPFAM" id="SSF53335">
    <property type="entry name" value="S-adenosyl-L-methionine-dependent methyltransferases"/>
    <property type="match status" value="1"/>
</dbReference>
<accession>A0ABY4V9Z8</accession>
<dbReference type="CDD" id="cd05237">
    <property type="entry name" value="UDP_invert_4-6DH_SDR_e"/>
    <property type="match status" value="1"/>
</dbReference>
<feature type="transmembrane region" description="Helical" evidence="2">
    <location>
        <begin position="111"/>
        <end position="132"/>
    </location>
</feature>
<reference evidence="4" key="1">
    <citation type="submission" date="2022-02" db="EMBL/GenBank/DDBJ databases">
        <title>Coral-associated bacteria.</title>
        <authorList>
            <person name="Tang K."/>
            <person name="Wang X."/>
        </authorList>
    </citation>
    <scope>NUCLEOTIDE SEQUENCE</scope>
    <source>
        <strain evidence="4">SCSIO 43006</strain>
    </source>
</reference>
<dbReference type="Pfam" id="PF02719">
    <property type="entry name" value="Polysacc_synt_2"/>
    <property type="match status" value="1"/>
</dbReference>
<sequence length="649" mass="71075">MGIWRKLERARKPVLMLLFDLAMLSAAFFMAMAIRLNGLAEAVTLPMLGCLIITICSSSLIFLKLGLYRTVIRYMGQKAVIAVLQGVTASSILLAVASYLTTAGVPRSVPVIYWCFALIAVGGSRWLVRIYYQMALEIHKTRVAIYGAGTAGLQVYKALLHGEVYKPVAFFDDNTSKQKTLIDGVMVYSPSSILDVVAEHDIAEVLLAMPGVPKRRRREIARGLRDQGLVVKAIPGVEELVDAAGRTEDMSQTYENVLGRAPVEPEKALIAGSISGKVVLVTGAGGSIGSELCRQIAQWGPAHLVLVESSEYALYQMERELRQQQQDEGYQLRVTALLGDVRDRVRMADIIKGFSVNTIYHAAAYKHVPLVEQNVVLGADNNVLGTLSVLEATEGSKVEQFVLISTDKAVRPTNVMGATKRFAELVCQDYGRRSAQMRVCMVRFGNVLGSSGSVIPLFTDQINAGGPVTVTHPKVTRYFMTIPEAAQLVLQAGNMGRNGDVFVLDMGEPVLIYDLAERLIRVMGHSVKDDKNPDGDIEIQVTGLRPGEKLYEELLLGDNVLGTDHSMIMRAEEEFLDPGVLQRLIAGLRQACVEHHCERVHQILSEAVSGYTSKQGLVDAVWSRSRTVKPQIKMATVERLPVTSEGGLH</sequence>
<dbReference type="InterPro" id="IPR051203">
    <property type="entry name" value="Polysaccharide_Synthase-Rel"/>
</dbReference>
<dbReference type="InterPro" id="IPR003869">
    <property type="entry name" value="Polysac_CapD-like"/>
</dbReference>
<keyword evidence="2" id="KW-0472">Membrane</keyword>
<feature type="transmembrane region" description="Helical" evidence="2">
    <location>
        <begin position="14"/>
        <end position="34"/>
    </location>
</feature>
<evidence type="ECO:0000256" key="2">
    <source>
        <dbReference type="SAM" id="Phobius"/>
    </source>
</evidence>
<evidence type="ECO:0000313" key="5">
    <source>
        <dbReference type="Proteomes" id="UP001055658"/>
    </source>
</evidence>
<gene>
    <name evidence="4" type="ORF">MJO52_14135</name>
</gene>
<dbReference type="PANTHER" id="PTHR43318:SF1">
    <property type="entry name" value="POLYSACCHARIDE BIOSYNTHESIS PROTEIN EPSC-RELATED"/>
    <property type="match status" value="1"/>
</dbReference>
<protein>
    <submittedName>
        <fullName evidence="4">Polysaccharide biosynthesis protein</fullName>
    </submittedName>
</protein>
<keyword evidence="2" id="KW-0812">Transmembrane</keyword>
<dbReference type="PANTHER" id="PTHR43318">
    <property type="entry name" value="UDP-N-ACETYLGLUCOSAMINE 4,6-DEHYDRATASE"/>
    <property type="match status" value="1"/>
</dbReference>
<dbReference type="InterPro" id="IPR029063">
    <property type="entry name" value="SAM-dependent_MTases_sf"/>
</dbReference>
<evidence type="ECO:0000259" key="3">
    <source>
        <dbReference type="Pfam" id="PF02719"/>
    </source>
</evidence>
<name>A0ABY4V9Z8_9GAMM</name>
<dbReference type="Gene3D" id="3.40.50.720">
    <property type="entry name" value="NAD(P)-binding Rossmann-like Domain"/>
    <property type="match status" value="2"/>
</dbReference>
<evidence type="ECO:0000256" key="1">
    <source>
        <dbReference type="ARBA" id="ARBA00007430"/>
    </source>
</evidence>
<dbReference type="Proteomes" id="UP001055658">
    <property type="component" value="Chromosome"/>
</dbReference>
<feature type="transmembrane region" description="Helical" evidence="2">
    <location>
        <begin position="46"/>
        <end position="67"/>
    </location>
</feature>